<keyword evidence="3" id="KW-1185">Reference proteome</keyword>
<protein>
    <submittedName>
        <fullName evidence="2">Uncharacterized protein</fullName>
    </submittedName>
</protein>
<reference evidence="2" key="1">
    <citation type="submission" date="2020-08" db="EMBL/GenBank/DDBJ databases">
        <title>Functional genomics of gut bacteria from endangered species of beetles.</title>
        <authorList>
            <person name="Carlos-Shanley C."/>
        </authorList>
    </citation>
    <scope>NUCLEOTIDE SEQUENCE [LARGE SCALE GENOMIC DNA]</scope>
    <source>
        <strain evidence="2">S00060</strain>
    </source>
</reference>
<evidence type="ECO:0000256" key="1">
    <source>
        <dbReference type="SAM" id="MobiDB-lite"/>
    </source>
</evidence>
<proteinExistence type="predicted"/>
<name>A0A7W3NHL2_PRIAR</name>
<feature type="region of interest" description="Disordered" evidence="1">
    <location>
        <begin position="17"/>
        <end position="39"/>
    </location>
</feature>
<sequence>MNTEDKLQKDATLEGVSKEEYTSITTFSGTKKAKEPLGQ</sequence>
<organism evidence="2 3">
    <name type="scientific">Priestia aryabhattai</name>
    <name type="common">Bacillus aryabhattai</name>
    <dbReference type="NCBI Taxonomy" id="412384"/>
    <lineage>
        <taxon>Bacteria</taxon>
        <taxon>Bacillati</taxon>
        <taxon>Bacillota</taxon>
        <taxon>Bacilli</taxon>
        <taxon>Bacillales</taxon>
        <taxon>Bacillaceae</taxon>
        <taxon>Priestia</taxon>
    </lineage>
</organism>
<evidence type="ECO:0000313" key="2">
    <source>
        <dbReference type="EMBL" id="MBA9043178.1"/>
    </source>
</evidence>
<gene>
    <name evidence="2" type="ORF">HNP21_006369</name>
</gene>
<dbReference type="EMBL" id="JACJHT010000031">
    <property type="protein sequence ID" value="MBA9043178.1"/>
    <property type="molecule type" value="Genomic_DNA"/>
</dbReference>
<accession>A0A7W3NHL2</accession>
<comment type="caution">
    <text evidence="2">The sequence shown here is derived from an EMBL/GenBank/DDBJ whole genome shotgun (WGS) entry which is preliminary data.</text>
</comment>
<dbReference type="Proteomes" id="UP000543174">
    <property type="component" value="Unassembled WGS sequence"/>
</dbReference>
<evidence type="ECO:0000313" key="3">
    <source>
        <dbReference type="Proteomes" id="UP000543174"/>
    </source>
</evidence>
<dbReference type="AlphaFoldDB" id="A0A7W3NHL2"/>